<keyword evidence="2" id="KW-0969">Cilium</keyword>
<proteinExistence type="predicted"/>
<feature type="transmembrane region" description="Helical" evidence="1">
    <location>
        <begin position="180"/>
        <end position="203"/>
    </location>
</feature>
<evidence type="ECO:0000313" key="2">
    <source>
        <dbReference type="EMBL" id="MBR9973480.1"/>
    </source>
</evidence>
<organism evidence="2 3">
    <name type="scientific">Magnetospirillum sulfuroxidans</name>
    <dbReference type="NCBI Taxonomy" id="611300"/>
    <lineage>
        <taxon>Bacteria</taxon>
        <taxon>Pseudomonadati</taxon>
        <taxon>Pseudomonadota</taxon>
        <taxon>Alphaproteobacteria</taxon>
        <taxon>Rhodospirillales</taxon>
        <taxon>Rhodospirillaceae</taxon>
        <taxon>Magnetospirillum</taxon>
    </lineage>
</organism>
<keyword evidence="2" id="KW-0282">Flagellum</keyword>
<sequence>MTRPSRYLVRMILFLTAVAAVAAFLAPGLEKAFFANPALNGLILGVFLLGIILNFRQVLLLKPEVEWLESWMRGQPAPSGGRLRLLGPMAGMLGERQGRMSLSAMGLRSVLDSIGSRLDESRELARYFVGLLIFLGLLGTFWGLSHTVGSVGEVIASLSVGADAAAEAFDRMKSGLEAPLAGMGTAFSTSLFGLAGSLVLGFLDLQAGQAQNAFYNELEEWLAGQTRLGSSNSMADGDQSVPAYIRALLEQTADSLDGLQRTIARGEESRISANSNIQSLNDRLSTLADQMKVEQSLMLKLGEAQLEMRPLLARIAEHSGIGAVAPAAGMDEVSRGHLRNLDVTMSRLLEISGRSHDELVGELRAQFKLLARTIAALAEDQPEN</sequence>
<keyword evidence="1" id="KW-0812">Transmembrane</keyword>
<comment type="caution">
    <text evidence="2">The sequence shown here is derived from an EMBL/GenBank/DDBJ whole genome shotgun (WGS) entry which is preliminary data.</text>
</comment>
<keyword evidence="1" id="KW-0472">Membrane</keyword>
<feature type="transmembrane region" description="Helical" evidence="1">
    <location>
        <begin position="124"/>
        <end position="144"/>
    </location>
</feature>
<dbReference type="EMBL" id="JAGTUF010000024">
    <property type="protein sequence ID" value="MBR9973480.1"/>
    <property type="molecule type" value="Genomic_DNA"/>
</dbReference>
<dbReference type="RefSeq" id="WP_211551253.1">
    <property type="nucleotide sequence ID" value="NZ_JAGTUF010000024.1"/>
</dbReference>
<gene>
    <name evidence="2" type="ORF">KEC16_17270</name>
</gene>
<feature type="transmembrane region" description="Helical" evidence="1">
    <location>
        <begin position="7"/>
        <end position="26"/>
    </location>
</feature>
<reference evidence="2 3" key="1">
    <citation type="submission" date="2021-04" db="EMBL/GenBank/DDBJ databases">
        <title>Magnetospirillum sulfuroxidans sp. nov., a facultative chemolithoautotrophic sulfur-oxidizing alphaproteobacterium isolated from freshwater sediment and proposals for Paramagetospirillum gen. nov., and Magnetospirillaceae fam. nov.</title>
        <authorList>
            <person name="Koziaeva V."/>
            <person name="Geelhoed J.S."/>
            <person name="Sorokin D.Y."/>
            <person name="Grouzdev D.S."/>
        </authorList>
    </citation>
    <scope>NUCLEOTIDE SEQUENCE [LARGE SCALE GENOMIC DNA]</scope>
    <source>
        <strain evidence="2 3">J10</strain>
    </source>
</reference>
<keyword evidence="1" id="KW-1133">Transmembrane helix</keyword>
<keyword evidence="3" id="KW-1185">Reference proteome</keyword>
<protein>
    <submittedName>
        <fullName evidence="2">Flagellar motor protein MotA</fullName>
    </submittedName>
</protein>
<feature type="transmembrane region" description="Helical" evidence="1">
    <location>
        <begin position="32"/>
        <end position="53"/>
    </location>
</feature>
<dbReference type="Proteomes" id="UP000680714">
    <property type="component" value="Unassembled WGS sequence"/>
</dbReference>
<evidence type="ECO:0000313" key="3">
    <source>
        <dbReference type="Proteomes" id="UP000680714"/>
    </source>
</evidence>
<keyword evidence="2" id="KW-0966">Cell projection</keyword>
<evidence type="ECO:0000256" key="1">
    <source>
        <dbReference type="SAM" id="Phobius"/>
    </source>
</evidence>
<name>A0ABS5IGC6_9PROT</name>
<accession>A0ABS5IGC6</accession>